<accession>A0A914VXS6</accession>
<dbReference type="Pfam" id="PF01545">
    <property type="entry name" value="Cation_efflux"/>
    <property type="match status" value="1"/>
</dbReference>
<evidence type="ECO:0000256" key="2">
    <source>
        <dbReference type="ARBA" id="ARBA00008873"/>
    </source>
</evidence>
<keyword evidence="3" id="KW-0813">Transport</keyword>
<dbReference type="PANTHER" id="PTHR11562:SF84">
    <property type="entry name" value="LD05335P"/>
    <property type="match status" value="1"/>
</dbReference>
<feature type="transmembrane region" description="Helical" evidence="10">
    <location>
        <begin position="167"/>
        <end position="188"/>
    </location>
</feature>
<dbReference type="InterPro" id="IPR058533">
    <property type="entry name" value="Cation_efflux_TM"/>
</dbReference>
<keyword evidence="8 10" id="KW-0472">Membrane</keyword>
<keyword evidence="5" id="KW-0862">Zinc</keyword>
<evidence type="ECO:0000256" key="7">
    <source>
        <dbReference type="ARBA" id="ARBA00023065"/>
    </source>
</evidence>
<feature type="compositionally biased region" description="Basic and acidic residues" evidence="9">
    <location>
        <begin position="206"/>
        <end position="218"/>
    </location>
</feature>
<keyword evidence="5" id="KW-0864">Zinc transport</keyword>
<dbReference type="SUPFAM" id="SSF161111">
    <property type="entry name" value="Cation efflux protein transmembrane domain-like"/>
    <property type="match status" value="1"/>
</dbReference>
<evidence type="ECO:0000313" key="13">
    <source>
        <dbReference type="Proteomes" id="UP000887566"/>
    </source>
</evidence>
<evidence type="ECO:0000256" key="4">
    <source>
        <dbReference type="ARBA" id="ARBA00022692"/>
    </source>
</evidence>
<comment type="similarity">
    <text evidence="2">Belongs to the cation diffusion facilitator (CDF) transporter (TC 2.A.4) family. SLC30A subfamily.</text>
</comment>
<feature type="transmembrane region" description="Helical" evidence="10">
    <location>
        <begin position="238"/>
        <end position="261"/>
    </location>
</feature>
<dbReference type="WBParaSite" id="PSAMB.scaffold2605size22296.g18430.t2">
    <property type="protein sequence ID" value="PSAMB.scaffold2605size22296.g18430.t2"/>
    <property type="gene ID" value="PSAMB.scaffold2605size22296.g18430"/>
</dbReference>
<dbReference type="AlphaFoldDB" id="A0A914VXS6"/>
<name>A0A914VXS6_9BILA</name>
<evidence type="ECO:0000313" key="14">
    <source>
        <dbReference type="WBParaSite" id="PSAMB.scaffold2605size22296.g18430.t2"/>
    </source>
</evidence>
<organism evidence="13 14">
    <name type="scientific">Plectus sambesii</name>
    <dbReference type="NCBI Taxonomy" id="2011161"/>
    <lineage>
        <taxon>Eukaryota</taxon>
        <taxon>Metazoa</taxon>
        <taxon>Ecdysozoa</taxon>
        <taxon>Nematoda</taxon>
        <taxon>Chromadorea</taxon>
        <taxon>Plectida</taxon>
        <taxon>Plectina</taxon>
        <taxon>Plectoidea</taxon>
        <taxon>Plectidae</taxon>
        <taxon>Plectus</taxon>
    </lineage>
</organism>
<evidence type="ECO:0000256" key="8">
    <source>
        <dbReference type="ARBA" id="ARBA00023136"/>
    </source>
</evidence>
<feature type="domain" description="Cation efflux protein cytoplasmic" evidence="12">
    <location>
        <begin position="299"/>
        <end position="374"/>
    </location>
</feature>
<evidence type="ECO:0000256" key="3">
    <source>
        <dbReference type="ARBA" id="ARBA00022448"/>
    </source>
</evidence>
<evidence type="ECO:0000256" key="1">
    <source>
        <dbReference type="ARBA" id="ARBA00004141"/>
    </source>
</evidence>
<keyword evidence="7" id="KW-0406">Ion transport</keyword>
<evidence type="ECO:0000259" key="11">
    <source>
        <dbReference type="Pfam" id="PF01545"/>
    </source>
</evidence>
<feature type="domain" description="Cation efflux protein transmembrane" evidence="11">
    <location>
        <begin position="67"/>
        <end position="295"/>
    </location>
</feature>
<feature type="region of interest" description="Disordered" evidence="9">
    <location>
        <begin position="198"/>
        <end position="218"/>
    </location>
</feature>
<dbReference type="SUPFAM" id="SSF160240">
    <property type="entry name" value="Cation efflux protein cytoplasmic domain-like"/>
    <property type="match status" value="1"/>
</dbReference>
<dbReference type="PANTHER" id="PTHR11562">
    <property type="entry name" value="CATION EFFLUX PROTEIN/ ZINC TRANSPORTER"/>
    <property type="match status" value="1"/>
</dbReference>
<proteinExistence type="inferred from homology"/>
<dbReference type="InterPro" id="IPR027469">
    <property type="entry name" value="Cation_efflux_TMD_sf"/>
</dbReference>
<evidence type="ECO:0000256" key="6">
    <source>
        <dbReference type="ARBA" id="ARBA00022989"/>
    </source>
</evidence>
<keyword evidence="6 10" id="KW-1133">Transmembrane helix</keyword>
<dbReference type="InterPro" id="IPR050681">
    <property type="entry name" value="CDF/SLC30A"/>
</dbReference>
<dbReference type="Gene3D" id="1.20.1510.10">
    <property type="entry name" value="Cation efflux protein transmembrane domain"/>
    <property type="match status" value="1"/>
</dbReference>
<feature type="transmembrane region" description="Helical" evidence="10">
    <location>
        <begin position="66"/>
        <end position="87"/>
    </location>
</feature>
<feature type="transmembrane region" description="Helical" evidence="10">
    <location>
        <begin position="99"/>
        <end position="116"/>
    </location>
</feature>
<keyword evidence="4 10" id="KW-0812">Transmembrane</keyword>
<dbReference type="GO" id="GO:0005886">
    <property type="term" value="C:plasma membrane"/>
    <property type="evidence" value="ECO:0007669"/>
    <property type="project" value="TreeGrafter"/>
</dbReference>
<dbReference type="InterPro" id="IPR036837">
    <property type="entry name" value="Cation_efflux_CTD_sf"/>
</dbReference>
<dbReference type="InterPro" id="IPR002524">
    <property type="entry name" value="Cation_efflux"/>
</dbReference>
<reference evidence="14" key="1">
    <citation type="submission" date="2022-11" db="UniProtKB">
        <authorList>
            <consortium name="WormBaseParasite"/>
        </authorList>
    </citation>
    <scope>IDENTIFICATION</scope>
</reference>
<dbReference type="Pfam" id="PF16916">
    <property type="entry name" value="ZT_dimer"/>
    <property type="match status" value="1"/>
</dbReference>
<dbReference type="GO" id="GO:0010043">
    <property type="term" value="P:response to zinc ion"/>
    <property type="evidence" value="ECO:0007669"/>
    <property type="project" value="TreeGrafter"/>
</dbReference>
<feature type="transmembrane region" description="Helical" evidence="10">
    <location>
        <begin position="128"/>
        <end position="155"/>
    </location>
</feature>
<feature type="transmembrane region" description="Helical" evidence="10">
    <location>
        <begin position="273"/>
        <end position="294"/>
    </location>
</feature>
<dbReference type="InterPro" id="IPR027470">
    <property type="entry name" value="Cation_efflux_CTD"/>
</dbReference>
<evidence type="ECO:0000259" key="12">
    <source>
        <dbReference type="Pfam" id="PF16916"/>
    </source>
</evidence>
<evidence type="ECO:0000256" key="9">
    <source>
        <dbReference type="SAM" id="MobiDB-lite"/>
    </source>
</evidence>
<comment type="subcellular location">
    <subcellularLocation>
        <location evidence="1">Membrane</location>
        <topology evidence="1">Multi-pass membrane protein</topology>
    </subcellularLocation>
</comment>
<dbReference type="Proteomes" id="UP000887566">
    <property type="component" value="Unplaced"/>
</dbReference>
<evidence type="ECO:0000256" key="5">
    <source>
        <dbReference type="ARBA" id="ARBA00022906"/>
    </source>
</evidence>
<evidence type="ECO:0000256" key="10">
    <source>
        <dbReference type="SAM" id="Phobius"/>
    </source>
</evidence>
<sequence length="390" mass="42423">MYDEMGGNKNADVVNIDSGSEKAHEDAGGLATKGGGAFSSHLTEAQFSHCHPQLEPHRDRRVGKTLIFVSILTTVFIAAEFTGGYIANSLAIMTDAGHMLSDLLSFLISLFAIYVARRPATMRLSFGFYRAEILGAICSIFIIWVLTGILVYLAIIRVIHNEFDIDADLMLITAGVGVVFNIIMGIALHYGGGHGHSHFGGSSHSHTHDSGHEHSHENGASKEVISVNRHKNINIRAAFVHVIGDLVQSVGVMIAALVIKFTGWKLADPVCTFLFSALVLITTLMVMRDAVLVLMEGTPRDVSYAAVKNDLQKIEGVLAAHSLHMWSLTMDKAALSVHLAINASEDALKVMQKANQMMQSKYNVAFTTIQVEPFDIKYMTSCKECVGPVK</sequence>
<dbReference type="GO" id="GO:0005385">
    <property type="term" value="F:zinc ion transmembrane transporter activity"/>
    <property type="evidence" value="ECO:0007669"/>
    <property type="project" value="TreeGrafter"/>
</dbReference>
<protein>
    <submittedName>
        <fullName evidence="14">Solute carrier family 30 member 2</fullName>
    </submittedName>
</protein>
<dbReference type="FunFam" id="1.20.1510.10:FF:000027">
    <property type="entry name" value="Zinc transporter ttm-1"/>
    <property type="match status" value="1"/>
</dbReference>
<keyword evidence="13" id="KW-1185">Reference proteome</keyword>
<dbReference type="NCBIfam" id="TIGR01297">
    <property type="entry name" value="CDF"/>
    <property type="match status" value="1"/>
</dbReference>